<sequence length="221" mass="24669">TRLIHDAARANPNMQRIELLARHTAEAGANGNTDFVIQEALELARTRTDQAGEWSAQVFNRRLNRRLPENIGDDSTWEQMHREYLMENPGINPELYDAVRETDIGSVETRISEHLDHLDFNEAYALARQYELDIDFNGQTEAIGGPPRAATPSWVGGEAELIPLESTDQVPAEAAEWAASRNMDVDAVRVDFDTQMDEALATAREAREARGLTSSFDSSTV</sequence>
<feature type="non-terminal residue" evidence="1">
    <location>
        <position position="1"/>
    </location>
</feature>
<feature type="non-terminal residue" evidence="1">
    <location>
        <position position="221"/>
    </location>
</feature>
<comment type="caution">
    <text evidence="1">The sequence shown here is derived from an EMBL/GenBank/DDBJ whole genome shotgun (WGS) entry which is preliminary data.</text>
</comment>
<name>X0ZAQ0_9ZZZZ</name>
<gene>
    <name evidence="1" type="ORF">S01H1_80141</name>
</gene>
<evidence type="ECO:0000313" key="1">
    <source>
        <dbReference type="EMBL" id="GAG45451.1"/>
    </source>
</evidence>
<accession>X0ZAQ0</accession>
<protein>
    <submittedName>
        <fullName evidence="1">Uncharacterized protein</fullName>
    </submittedName>
</protein>
<proteinExistence type="predicted"/>
<organism evidence="1">
    <name type="scientific">marine sediment metagenome</name>
    <dbReference type="NCBI Taxonomy" id="412755"/>
    <lineage>
        <taxon>unclassified sequences</taxon>
        <taxon>metagenomes</taxon>
        <taxon>ecological metagenomes</taxon>
    </lineage>
</organism>
<dbReference type="AlphaFoldDB" id="X0ZAQ0"/>
<dbReference type="EMBL" id="BARS01054084">
    <property type="protein sequence ID" value="GAG45451.1"/>
    <property type="molecule type" value="Genomic_DNA"/>
</dbReference>
<reference evidence="1" key="1">
    <citation type="journal article" date="2014" name="Front. Microbiol.">
        <title>High frequency of phylogenetically diverse reductive dehalogenase-homologous genes in deep subseafloor sedimentary metagenomes.</title>
        <authorList>
            <person name="Kawai M."/>
            <person name="Futagami T."/>
            <person name="Toyoda A."/>
            <person name="Takaki Y."/>
            <person name="Nishi S."/>
            <person name="Hori S."/>
            <person name="Arai W."/>
            <person name="Tsubouchi T."/>
            <person name="Morono Y."/>
            <person name="Uchiyama I."/>
            <person name="Ito T."/>
            <person name="Fujiyama A."/>
            <person name="Inagaki F."/>
            <person name="Takami H."/>
        </authorList>
    </citation>
    <scope>NUCLEOTIDE SEQUENCE</scope>
    <source>
        <strain evidence="1">Expedition CK06-06</strain>
    </source>
</reference>